<dbReference type="InterPro" id="IPR041657">
    <property type="entry name" value="HTH_17"/>
</dbReference>
<dbReference type="InterPro" id="IPR009061">
    <property type="entry name" value="DNA-bd_dom_put_sf"/>
</dbReference>
<name>A0A285UCD9_9BACL</name>
<dbReference type="Proteomes" id="UP000219252">
    <property type="component" value="Unassembled WGS sequence"/>
</dbReference>
<organism evidence="3 4">
    <name type="scientific">Ureibacillus acetophenoni</name>
    <dbReference type="NCBI Taxonomy" id="614649"/>
    <lineage>
        <taxon>Bacteria</taxon>
        <taxon>Bacillati</taxon>
        <taxon>Bacillota</taxon>
        <taxon>Bacilli</taxon>
        <taxon>Bacillales</taxon>
        <taxon>Caryophanaceae</taxon>
        <taxon>Ureibacillus</taxon>
    </lineage>
</organism>
<protein>
    <submittedName>
        <fullName evidence="3">Excisionase family DNA binding protein</fullName>
    </submittedName>
</protein>
<evidence type="ECO:0000256" key="1">
    <source>
        <dbReference type="SAM" id="Coils"/>
    </source>
</evidence>
<feature type="coiled-coil region" evidence="1">
    <location>
        <begin position="16"/>
        <end position="43"/>
    </location>
</feature>
<evidence type="ECO:0000313" key="4">
    <source>
        <dbReference type="Proteomes" id="UP000219252"/>
    </source>
</evidence>
<dbReference type="AlphaFoldDB" id="A0A285UCD9"/>
<evidence type="ECO:0000259" key="2">
    <source>
        <dbReference type="Pfam" id="PF12728"/>
    </source>
</evidence>
<proteinExistence type="predicted"/>
<dbReference type="InterPro" id="IPR010093">
    <property type="entry name" value="SinI_DNA-bd"/>
</dbReference>
<dbReference type="NCBIfam" id="TIGR01764">
    <property type="entry name" value="excise"/>
    <property type="match status" value="1"/>
</dbReference>
<dbReference type="RefSeq" id="WP_097149401.1">
    <property type="nucleotide sequence ID" value="NZ_OBQC01000005.1"/>
</dbReference>
<dbReference type="EMBL" id="OBQC01000005">
    <property type="protein sequence ID" value="SOC39068.1"/>
    <property type="molecule type" value="Genomic_DNA"/>
</dbReference>
<dbReference type="Gene3D" id="1.10.10.10">
    <property type="entry name" value="Winged helix-like DNA-binding domain superfamily/Winged helix DNA-binding domain"/>
    <property type="match status" value="1"/>
</dbReference>
<sequence>MNFKIEIPEDKILISKGDLRAVLKEMMEEIKAEKDDKDIMTIKQAAEFLKVSVPTIRKLIDSNDIPYFQRGQVIRLNRGAVKAWIQKNSGEHTPKVNNL</sequence>
<dbReference type="OrthoDB" id="9805928at2"/>
<dbReference type="Pfam" id="PF12728">
    <property type="entry name" value="HTH_17"/>
    <property type="match status" value="1"/>
</dbReference>
<dbReference type="GO" id="GO:0003677">
    <property type="term" value="F:DNA binding"/>
    <property type="evidence" value="ECO:0007669"/>
    <property type="project" value="InterPro"/>
</dbReference>
<evidence type="ECO:0000313" key="3">
    <source>
        <dbReference type="EMBL" id="SOC39068.1"/>
    </source>
</evidence>
<dbReference type="InterPro" id="IPR036388">
    <property type="entry name" value="WH-like_DNA-bd_sf"/>
</dbReference>
<reference evidence="4" key="1">
    <citation type="submission" date="2017-08" db="EMBL/GenBank/DDBJ databases">
        <authorList>
            <person name="Varghese N."/>
            <person name="Submissions S."/>
        </authorList>
    </citation>
    <scope>NUCLEOTIDE SEQUENCE [LARGE SCALE GENOMIC DNA]</scope>
    <source>
        <strain evidence="4">JC23</strain>
    </source>
</reference>
<gene>
    <name evidence="3" type="ORF">SAMN05877842_10531</name>
</gene>
<keyword evidence="1" id="KW-0175">Coiled coil</keyword>
<accession>A0A285UCD9</accession>
<dbReference type="SUPFAM" id="SSF46955">
    <property type="entry name" value="Putative DNA-binding domain"/>
    <property type="match status" value="1"/>
</dbReference>
<feature type="domain" description="Helix-turn-helix" evidence="2">
    <location>
        <begin position="40"/>
        <end position="89"/>
    </location>
</feature>
<keyword evidence="4" id="KW-1185">Reference proteome</keyword>